<dbReference type="InterPro" id="IPR043502">
    <property type="entry name" value="DNA/RNA_pol_sf"/>
</dbReference>
<dbReference type="HOGENOM" id="CLU_2801145_0_0_1"/>
<keyword evidence="1" id="KW-1133">Transmembrane helix</keyword>
<dbReference type="Proteomes" id="UP000054279">
    <property type="component" value="Unassembled WGS sequence"/>
</dbReference>
<accession>A0A0C9U5X9</accession>
<feature type="transmembrane region" description="Helical" evidence="1">
    <location>
        <begin position="47"/>
        <end position="66"/>
    </location>
</feature>
<name>A0A0C9U5X9_SPHS4</name>
<protein>
    <submittedName>
        <fullName evidence="2">Uncharacterized protein</fullName>
    </submittedName>
</protein>
<dbReference type="AlphaFoldDB" id="A0A0C9U5X9"/>
<keyword evidence="3" id="KW-1185">Reference proteome</keyword>
<evidence type="ECO:0000256" key="1">
    <source>
        <dbReference type="SAM" id="Phobius"/>
    </source>
</evidence>
<feature type="non-terminal residue" evidence="2">
    <location>
        <position position="1"/>
    </location>
</feature>
<dbReference type="InterPro" id="IPR043128">
    <property type="entry name" value="Rev_trsase/Diguanyl_cyclase"/>
</dbReference>
<reference evidence="2 3" key="1">
    <citation type="submission" date="2014-06" db="EMBL/GenBank/DDBJ databases">
        <title>Evolutionary Origins and Diversification of the Mycorrhizal Mutualists.</title>
        <authorList>
            <consortium name="DOE Joint Genome Institute"/>
            <consortium name="Mycorrhizal Genomics Consortium"/>
            <person name="Kohler A."/>
            <person name="Kuo A."/>
            <person name="Nagy L.G."/>
            <person name="Floudas D."/>
            <person name="Copeland A."/>
            <person name="Barry K.W."/>
            <person name="Cichocki N."/>
            <person name="Veneault-Fourrey C."/>
            <person name="LaButti K."/>
            <person name="Lindquist E.A."/>
            <person name="Lipzen A."/>
            <person name="Lundell T."/>
            <person name="Morin E."/>
            <person name="Murat C."/>
            <person name="Riley R."/>
            <person name="Ohm R."/>
            <person name="Sun H."/>
            <person name="Tunlid A."/>
            <person name="Henrissat B."/>
            <person name="Grigoriev I.V."/>
            <person name="Hibbett D.S."/>
            <person name="Martin F."/>
        </authorList>
    </citation>
    <scope>NUCLEOTIDE SEQUENCE [LARGE SCALE GENOMIC DNA]</scope>
    <source>
        <strain evidence="2 3">SS14</strain>
    </source>
</reference>
<sequence length="68" mass="7788">SKCHLGYQSLKLLGQKVSRLGLSTHKEKVDATVELSRPKNIHELQTFFGMMVYFSAYIPFYAWIVAPL</sequence>
<evidence type="ECO:0000313" key="3">
    <source>
        <dbReference type="Proteomes" id="UP000054279"/>
    </source>
</evidence>
<evidence type="ECO:0000313" key="2">
    <source>
        <dbReference type="EMBL" id="KIJ29699.1"/>
    </source>
</evidence>
<keyword evidence="1" id="KW-0472">Membrane</keyword>
<feature type="non-terminal residue" evidence="2">
    <location>
        <position position="68"/>
    </location>
</feature>
<gene>
    <name evidence="2" type="ORF">M422DRAFT_109684</name>
</gene>
<proteinExistence type="predicted"/>
<organism evidence="2 3">
    <name type="scientific">Sphaerobolus stellatus (strain SS14)</name>
    <dbReference type="NCBI Taxonomy" id="990650"/>
    <lineage>
        <taxon>Eukaryota</taxon>
        <taxon>Fungi</taxon>
        <taxon>Dikarya</taxon>
        <taxon>Basidiomycota</taxon>
        <taxon>Agaricomycotina</taxon>
        <taxon>Agaricomycetes</taxon>
        <taxon>Phallomycetidae</taxon>
        <taxon>Geastrales</taxon>
        <taxon>Sphaerobolaceae</taxon>
        <taxon>Sphaerobolus</taxon>
    </lineage>
</organism>
<dbReference type="EMBL" id="KN837277">
    <property type="protein sequence ID" value="KIJ29699.1"/>
    <property type="molecule type" value="Genomic_DNA"/>
</dbReference>
<keyword evidence="1" id="KW-0812">Transmembrane</keyword>
<dbReference type="SUPFAM" id="SSF56672">
    <property type="entry name" value="DNA/RNA polymerases"/>
    <property type="match status" value="1"/>
</dbReference>
<dbReference type="Gene3D" id="3.30.70.270">
    <property type="match status" value="1"/>
</dbReference>
<dbReference type="OrthoDB" id="3364103at2759"/>